<protein>
    <submittedName>
        <fullName evidence="2">Uncharacterized protein</fullName>
    </submittedName>
</protein>
<sequence length="184" mass="20810">MPAEGLSWEETRAQREQGTVGLTDTASHVAHTAVCCNCSAESWKPDELDPEETQEKRLKTNQKASAWRRTQCSDMCMGDIDVVRDRYPGWKFRTTYEPTCHLEWVLVQDSGGHERDTAVGAEDADDADDHRMETSETPRNDRCTGKSPEPVPDAEPLPDQGGSCQRYHLRPNPIPSYRLRDFVC</sequence>
<evidence type="ECO:0000313" key="2">
    <source>
        <dbReference type="EMBL" id="KAJ1087847.1"/>
    </source>
</evidence>
<proteinExistence type="predicted"/>
<dbReference type="EMBL" id="JANPWB010000015">
    <property type="protein sequence ID" value="KAJ1087847.1"/>
    <property type="molecule type" value="Genomic_DNA"/>
</dbReference>
<dbReference type="AlphaFoldDB" id="A0AAV7LA27"/>
<feature type="compositionally biased region" description="Basic and acidic residues" evidence="1">
    <location>
        <begin position="128"/>
        <end position="144"/>
    </location>
</feature>
<dbReference type="Proteomes" id="UP001066276">
    <property type="component" value="Chromosome 11"/>
</dbReference>
<comment type="caution">
    <text evidence="2">The sequence shown here is derived from an EMBL/GenBank/DDBJ whole genome shotgun (WGS) entry which is preliminary data.</text>
</comment>
<accession>A0AAV7LA27</accession>
<organism evidence="2 3">
    <name type="scientific">Pleurodeles waltl</name>
    <name type="common">Iberian ribbed newt</name>
    <dbReference type="NCBI Taxonomy" id="8319"/>
    <lineage>
        <taxon>Eukaryota</taxon>
        <taxon>Metazoa</taxon>
        <taxon>Chordata</taxon>
        <taxon>Craniata</taxon>
        <taxon>Vertebrata</taxon>
        <taxon>Euteleostomi</taxon>
        <taxon>Amphibia</taxon>
        <taxon>Batrachia</taxon>
        <taxon>Caudata</taxon>
        <taxon>Salamandroidea</taxon>
        <taxon>Salamandridae</taxon>
        <taxon>Pleurodelinae</taxon>
        <taxon>Pleurodeles</taxon>
    </lineage>
</organism>
<keyword evidence="3" id="KW-1185">Reference proteome</keyword>
<reference evidence="2" key="1">
    <citation type="journal article" date="2022" name="bioRxiv">
        <title>Sequencing and chromosome-scale assembly of the giantPleurodeles waltlgenome.</title>
        <authorList>
            <person name="Brown T."/>
            <person name="Elewa A."/>
            <person name="Iarovenko S."/>
            <person name="Subramanian E."/>
            <person name="Araus A.J."/>
            <person name="Petzold A."/>
            <person name="Susuki M."/>
            <person name="Suzuki K.-i.T."/>
            <person name="Hayashi T."/>
            <person name="Toyoda A."/>
            <person name="Oliveira C."/>
            <person name="Osipova E."/>
            <person name="Leigh N.D."/>
            <person name="Simon A."/>
            <person name="Yun M.H."/>
        </authorList>
    </citation>
    <scope>NUCLEOTIDE SEQUENCE</scope>
    <source>
        <strain evidence="2">20211129_DDA</strain>
        <tissue evidence="2">Liver</tissue>
    </source>
</reference>
<evidence type="ECO:0000313" key="3">
    <source>
        <dbReference type="Proteomes" id="UP001066276"/>
    </source>
</evidence>
<evidence type="ECO:0000256" key="1">
    <source>
        <dbReference type="SAM" id="MobiDB-lite"/>
    </source>
</evidence>
<feature type="region of interest" description="Disordered" evidence="1">
    <location>
        <begin position="115"/>
        <end position="172"/>
    </location>
</feature>
<name>A0AAV7LA27_PLEWA</name>
<gene>
    <name evidence="2" type="ORF">NDU88_001010</name>
</gene>